<feature type="transmembrane region" description="Helical" evidence="8">
    <location>
        <begin position="210"/>
        <end position="230"/>
    </location>
</feature>
<feature type="transmembrane region" description="Helical" evidence="8">
    <location>
        <begin position="242"/>
        <end position="261"/>
    </location>
</feature>
<dbReference type="InterPro" id="IPR037185">
    <property type="entry name" value="EmrE-like"/>
</dbReference>
<evidence type="ECO:0000313" key="11">
    <source>
        <dbReference type="Proteomes" id="UP000290172"/>
    </source>
</evidence>
<protein>
    <submittedName>
        <fullName evidence="10">Protein RarD</fullName>
    </submittedName>
</protein>
<evidence type="ECO:0000259" key="9">
    <source>
        <dbReference type="Pfam" id="PF00892"/>
    </source>
</evidence>
<dbReference type="InterPro" id="IPR000620">
    <property type="entry name" value="EamA_dom"/>
</dbReference>
<evidence type="ECO:0000256" key="1">
    <source>
        <dbReference type="ARBA" id="ARBA00004651"/>
    </source>
</evidence>
<proteinExistence type="inferred from homology"/>
<evidence type="ECO:0000313" key="10">
    <source>
        <dbReference type="EMBL" id="RXJ67112.1"/>
    </source>
</evidence>
<evidence type="ECO:0000256" key="5">
    <source>
        <dbReference type="ARBA" id="ARBA00022692"/>
    </source>
</evidence>
<comment type="caution">
    <text evidence="10">The sequence shown here is derived from an EMBL/GenBank/DDBJ whole genome shotgun (WGS) entry which is preliminary data.</text>
</comment>
<feature type="transmembrane region" description="Helical" evidence="8">
    <location>
        <begin position="273"/>
        <end position="292"/>
    </location>
</feature>
<evidence type="ECO:0000256" key="2">
    <source>
        <dbReference type="ARBA" id="ARBA00007362"/>
    </source>
</evidence>
<keyword evidence="3" id="KW-0813">Transport</keyword>
<keyword evidence="7 8" id="KW-0472">Membrane</keyword>
<organism evidence="10 11">
    <name type="scientific">Halarcobacter ebronensis</name>
    <dbReference type="NCBI Taxonomy" id="1462615"/>
    <lineage>
        <taxon>Bacteria</taxon>
        <taxon>Pseudomonadati</taxon>
        <taxon>Campylobacterota</taxon>
        <taxon>Epsilonproteobacteria</taxon>
        <taxon>Campylobacterales</taxon>
        <taxon>Arcobacteraceae</taxon>
        <taxon>Halarcobacter</taxon>
    </lineage>
</organism>
<keyword evidence="6 8" id="KW-1133">Transmembrane helix</keyword>
<dbReference type="Pfam" id="PF00892">
    <property type="entry name" value="EamA"/>
    <property type="match status" value="1"/>
</dbReference>
<feature type="transmembrane region" description="Helical" evidence="8">
    <location>
        <begin position="7"/>
        <end position="26"/>
    </location>
</feature>
<dbReference type="Proteomes" id="UP000290172">
    <property type="component" value="Unassembled WGS sequence"/>
</dbReference>
<dbReference type="InterPro" id="IPR004626">
    <property type="entry name" value="RarD"/>
</dbReference>
<evidence type="ECO:0000256" key="7">
    <source>
        <dbReference type="ARBA" id="ARBA00023136"/>
    </source>
</evidence>
<gene>
    <name evidence="10" type="primary">rarD</name>
    <name evidence="10" type="ORF">CRV08_11000</name>
</gene>
<feature type="transmembrane region" description="Helical" evidence="8">
    <location>
        <begin position="38"/>
        <end position="55"/>
    </location>
</feature>
<keyword evidence="5 8" id="KW-0812">Transmembrane</keyword>
<dbReference type="AlphaFoldDB" id="A0A4Q0YA35"/>
<feature type="transmembrane region" description="Helical" evidence="8">
    <location>
        <begin position="105"/>
        <end position="121"/>
    </location>
</feature>
<comment type="subcellular location">
    <subcellularLocation>
        <location evidence="1">Cell membrane</location>
        <topology evidence="1">Multi-pass membrane protein</topology>
    </subcellularLocation>
</comment>
<sequence>MNQERLGHIYATLAFLIWGGLSPIYFKEVASVNSFEILLYRVVFSVFTLLPLLIYKKEIKLFLGTMRVKRKLKYLFASTFFVSLNWLIFIWAIANNRILETSLGYYINPLVNVFLGFAFFSERMTRNQYIAIFIAFCAVTYQLITLGHIPYISLSLAITFGIYALLRKKINVGSEVGLFVEVLLLFPFSVGYLGYLYLNADMAFIQNSSAYISFMLFLAGFITAVPLLLFNSAAIRIRLATLGFFQYIAPTASFLLAVFVYKEEFSHDKFITFALIWLALFIFSLDTIKKLWLQKDFKTKK</sequence>
<feature type="transmembrane region" description="Helical" evidence="8">
    <location>
        <begin position="75"/>
        <end position="93"/>
    </location>
</feature>
<evidence type="ECO:0000256" key="3">
    <source>
        <dbReference type="ARBA" id="ARBA00022448"/>
    </source>
</evidence>
<accession>A0A4Q0YA35</accession>
<dbReference type="SUPFAM" id="SSF103481">
    <property type="entry name" value="Multidrug resistance efflux transporter EmrE"/>
    <property type="match status" value="2"/>
</dbReference>
<comment type="similarity">
    <text evidence="2">Belongs to the EamA transporter family.</text>
</comment>
<dbReference type="RefSeq" id="WP_128982055.1">
    <property type="nucleotide sequence ID" value="NZ_PDKJ01000010.1"/>
</dbReference>
<dbReference type="GO" id="GO:0005886">
    <property type="term" value="C:plasma membrane"/>
    <property type="evidence" value="ECO:0007669"/>
    <property type="project" value="UniProtKB-SubCell"/>
</dbReference>
<dbReference type="EMBL" id="PDKJ01000010">
    <property type="protein sequence ID" value="RXJ67112.1"/>
    <property type="molecule type" value="Genomic_DNA"/>
</dbReference>
<feature type="transmembrane region" description="Helical" evidence="8">
    <location>
        <begin position="150"/>
        <end position="166"/>
    </location>
</feature>
<keyword evidence="4" id="KW-1003">Cell membrane</keyword>
<feature type="transmembrane region" description="Helical" evidence="8">
    <location>
        <begin position="178"/>
        <end position="198"/>
    </location>
</feature>
<evidence type="ECO:0000256" key="8">
    <source>
        <dbReference type="SAM" id="Phobius"/>
    </source>
</evidence>
<feature type="transmembrane region" description="Helical" evidence="8">
    <location>
        <begin position="128"/>
        <end position="144"/>
    </location>
</feature>
<reference evidence="10 11" key="1">
    <citation type="submission" date="2017-10" db="EMBL/GenBank/DDBJ databases">
        <title>Genomics of the genus Arcobacter.</title>
        <authorList>
            <person name="Perez-Cataluna A."/>
            <person name="Figueras M.J."/>
        </authorList>
    </citation>
    <scope>NUCLEOTIDE SEQUENCE [LARGE SCALE GENOMIC DNA]</scope>
    <source>
        <strain evidence="10 11">CECT 8993</strain>
    </source>
</reference>
<evidence type="ECO:0000256" key="6">
    <source>
        <dbReference type="ARBA" id="ARBA00022989"/>
    </source>
</evidence>
<name>A0A4Q0YA35_9BACT</name>
<dbReference type="NCBIfam" id="TIGR00688">
    <property type="entry name" value="rarD"/>
    <property type="match status" value="1"/>
</dbReference>
<evidence type="ECO:0000256" key="4">
    <source>
        <dbReference type="ARBA" id="ARBA00022475"/>
    </source>
</evidence>
<feature type="domain" description="EamA" evidence="9">
    <location>
        <begin position="6"/>
        <end position="139"/>
    </location>
</feature>